<dbReference type="Pfam" id="PF03178">
    <property type="entry name" value="CPSF_A"/>
    <property type="match status" value="1"/>
</dbReference>
<dbReference type="InterPro" id="IPR004871">
    <property type="entry name" value="RSE1/DDB1/CPSF1_C"/>
</dbReference>
<dbReference type="Gene3D" id="1.10.150.910">
    <property type="match status" value="1"/>
</dbReference>
<feature type="non-terminal residue" evidence="2">
    <location>
        <position position="1"/>
    </location>
</feature>
<organism evidence="2 3">
    <name type="scientific">Pristionchus entomophagus</name>
    <dbReference type="NCBI Taxonomy" id="358040"/>
    <lineage>
        <taxon>Eukaryota</taxon>
        <taxon>Metazoa</taxon>
        <taxon>Ecdysozoa</taxon>
        <taxon>Nematoda</taxon>
        <taxon>Chromadorea</taxon>
        <taxon>Rhabditida</taxon>
        <taxon>Rhabditina</taxon>
        <taxon>Diplogasteromorpha</taxon>
        <taxon>Diplogasteroidea</taxon>
        <taxon>Neodiplogasteridae</taxon>
        <taxon>Pristionchus</taxon>
    </lineage>
</organism>
<comment type="caution">
    <text evidence="2">The sequence shown here is derived from an EMBL/GenBank/DDBJ whole genome shotgun (WGS) entry which is preliminary data.</text>
</comment>
<feature type="domain" description="RSE1/DDB1/CPSF1 C-terminal" evidence="1">
    <location>
        <begin position="2"/>
        <end position="182"/>
    </location>
</feature>
<dbReference type="EMBL" id="BTSX01000004">
    <property type="protein sequence ID" value="GMS96096.1"/>
    <property type="molecule type" value="Genomic_DNA"/>
</dbReference>
<keyword evidence="3" id="KW-1185">Reference proteome</keyword>
<evidence type="ECO:0000313" key="2">
    <source>
        <dbReference type="EMBL" id="GMS96096.1"/>
    </source>
</evidence>
<dbReference type="Gene3D" id="2.130.10.10">
    <property type="entry name" value="YVTN repeat-like/Quinoprotein amine dehydrogenase"/>
    <property type="match status" value="1"/>
</dbReference>
<reference evidence="2" key="1">
    <citation type="submission" date="2023-10" db="EMBL/GenBank/DDBJ databases">
        <title>Genome assembly of Pristionchus species.</title>
        <authorList>
            <person name="Yoshida K."/>
            <person name="Sommer R.J."/>
        </authorList>
    </citation>
    <scope>NUCLEOTIDE SEQUENCE</scope>
    <source>
        <strain evidence="2">RS0144</strain>
    </source>
</reference>
<evidence type="ECO:0000259" key="1">
    <source>
        <dbReference type="Pfam" id="PF03178"/>
    </source>
</evidence>
<dbReference type="InterPro" id="IPR015943">
    <property type="entry name" value="WD40/YVTN_repeat-like_dom_sf"/>
</dbReference>
<dbReference type="GO" id="GO:0005634">
    <property type="term" value="C:nucleus"/>
    <property type="evidence" value="ECO:0007669"/>
    <property type="project" value="InterPro"/>
</dbReference>
<dbReference type="InterPro" id="IPR050358">
    <property type="entry name" value="RSE1/DDB1/CFT1"/>
</dbReference>
<dbReference type="PANTHER" id="PTHR10644">
    <property type="entry name" value="DNA REPAIR/RNA PROCESSING CPSF FAMILY"/>
    <property type="match status" value="1"/>
</dbReference>
<dbReference type="Proteomes" id="UP001432027">
    <property type="component" value="Unassembled WGS sequence"/>
</dbReference>
<dbReference type="GO" id="GO:0003676">
    <property type="term" value="F:nucleic acid binding"/>
    <property type="evidence" value="ECO:0007669"/>
    <property type="project" value="InterPro"/>
</dbReference>
<evidence type="ECO:0000313" key="3">
    <source>
        <dbReference type="Proteomes" id="UP001432027"/>
    </source>
</evidence>
<proteinExistence type="predicted"/>
<accession>A0AAV5TP60</accession>
<name>A0AAV5TP60_9BILA</name>
<protein>
    <recommendedName>
        <fullName evidence="1">RSE1/DDB1/CPSF1 C-terminal domain-containing protein</fullName>
    </recommendedName>
</protein>
<sequence length="221" mass="24816">SGDLLLVGDLMRSLCLVSYKSMESALEETARNCSPRWMTACEIIHADSFLGAESNYNLFNVEKETASVGGEERQRLMENGSYYLGEMVNVFRRGQLVSACVESVTIPISHSILYGTVEGSIGIVLQLDKPFFQFFTAVEKAVASRVYNCLRNEHREYRSVSNEKTTVTKFGFIDGDLVESVLDLPRSEAIEILHGIQLPGDNHNKNPEEVLKLIEEMSRMH</sequence>
<dbReference type="AlphaFoldDB" id="A0AAV5TP60"/>
<gene>
    <name evidence="2" type="ORF">PENTCL1PPCAC_18271</name>
</gene>